<keyword evidence="4" id="KW-0067">ATP-binding</keyword>
<organism evidence="7 8">
    <name type="scientific">Roseomonas acroporae</name>
    <dbReference type="NCBI Taxonomy" id="2937791"/>
    <lineage>
        <taxon>Bacteria</taxon>
        <taxon>Pseudomonadati</taxon>
        <taxon>Pseudomonadota</taxon>
        <taxon>Alphaproteobacteria</taxon>
        <taxon>Acetobacterales</taxon>
        <taxon>Roseomonadaceae</taxon>
        <taxon>Roseomonas</taxon>
    </lineage>
</organism>
<protein>
    <submittedName>
        <fullName evidence="7">Glycerate kinase</fullName>
    </submittedName>
</protein>
<dbReference type="InterPro" id="IPR037035">
    <property type="entry name" value="GK-like_C_sf"/>
</dbReference>
<keyword evidence="3 7" id="KW-0418">Kinase</keyword>
<reference evidence="7" key="1">
    <citation type="submission" date="2022-04" db="EMBL/GenBank/DDBJ databases">
        <title>Roseomonas acroporae sp. nov., isolated from coral Acropora digitifera.</title>
        <authorList>
            <person name="Sun H."/>
        </authorList>
    </citation>
    <scope>NUCLEOTIDE SEQUENCE</scope>
    <source>
        <strain evidence="7">NAR14</strain>
    </source>
</reference>
<evidence type="ECO:0000256" key="4">
    <source>
        <dbReference type="ARBA" id="ARBA00022840"/>
    </source>
</evidence>
<feature type="domain" description="MOFRL" evidence="5">
    <location>
        <begin position="315"/>
        <end position="426"/>
    </location>
</feature>
<evidence type="ECO:0000256" key="3">
    <source>
        <dbReference type="ARBA" id="ARBA00022777"/>
    </source>
</evidence>
<name>A0A9X2BWJ6_9PROT</name>
<dbReference type="PANTHER" id="PTHR12227">
    <property type="entry name" value="GLYCERATE KINASE"/>
    <property type="match status" value="1"/>
</dbReference>
<evidence type="ECO:0000313" key="7">
    <source>
        <dbReference type="EMBL" id="MCK8786131.1"/>
    </source>
</evidence>
<dbReference type="FunFam" id="3.40.50.10180:FF:000001">
    <property type="entry name" value="Glycerate kinase"/>
    <property type="match status" value="1"/>
</dbReference>
<evidence type="ECO:0000256" key="1">
    <source>
        <dbReference type="ARBA" id="ARBA00022679"/>
    </source>
</evidence>
<dbReference type="Gene3D" id="3.40.1480.10">
    <property type="entry name" value="MOFRL domain"/>
    <property type="match status" value="1"/>
</dbReference>
<evidence type="ECO:0000256" key="2">
    <source>
        <dbReference type="ARBA" id="ARBA00022741"/>
    </source>
</evidence>
<dbReference type="InterPro" id="IPR025286">
    <property type="entry name" value="MOFRL_assoc_dom"/>
</dbReference>
<evidence type="ECO:0000259" key="5">
    <source>
        <dbReference type="Pfam" id="PF05161"/>
    </source>
</evidence>
<dbReference type="GO" id="GO:0008887">
    <property type="term" value="F:glycerate kinase activity"/>
    <property type="evidence" value="ECO:0007669"/>
    <property type="project" value="InterPro"/>
</dbReference>
<keyword evidence="1" id="KW-0808">Transferase</keyword>
<dbReference type="GO" id="GO:0005524">
    <property type="term" value="F:ATP binding"/>
    <property type="evidence" value="ECO:0007669"/>
    <property type="project" value="UniProtKB-KW"/>
</dbReference>
<keyword evidence="2" id="KW-0547">Nucleotide-binding</keyword>
<dbReference type="EMBL" id="JALPRX010000075">
    <property type="protein sequence ID" value="MCK8786131.1"/>
    <property type="molecule type" value="Genomic_DNA"/>
</dbReference>
<sequence>MTGWTDAAARGALRDLFDTAVRAADPRAVLARHLPAPPERGRVVVVGAGKSAALMAAAVEAAWPDVALAGLVVTRYGHAVPTRRIEVAEASHPVPDAAGERAARRILELVRGLSPDDLVLVLVSGGGSALLSLPAPGLTLADKQGVNRALLASGATIGEMNCLRRHLSAIKGGRLAAAAHPARVVTLAISDVPGDDPAVIASGPTVPDPTTFAEARALVRHYGIDLPPAVAAHLDAAAEETPKAGDPRLARAEFRMIATPLMALEAAAARARALGLAPLILGDALEGEARGIGTVMAGIARSARLHGHPLAAPAVLLSGGEGTVTLGKATPGTAKPGRGGRNTEFLLGLALALEGEPGLWAVAGDTDGIDGSEDAAGALVAPDTLARARAAGLDPRAVLAGHDSYGLFAALGDLVVTGPTLTNVNDFRAVLVV</sequence>
<proteinExistence type="predicted"/>
<dbReference type="AlphaFoldDB" id="A0A9X2BWJ6"/>
<feature type="domain" description="MOFRL-associated" evidence="6">
    <location>
        <begin position="13"/>
        <end position="234"/>
    </location>
</feature>
<dbReference type="RefSeq" id="WP_248668248.1">
    <property type="nucleotide sequence ID" value="NZ_JALPRX010000075.1"/>
</dbReference>
<accession>A0A9X2BWJ6</accession>
<dbReference type="Proteomes" id="UP001139516">
    <property type="component" value="Unassembled WGS sequence"/>
</dbReference>
<dbReference type="SUPFAM" id="SSF82544">
    <property type="entry name" value="GckA/TtuD-like"/>
    <property type="match status" value="1"/>
</dbReference>
<dbReference type="Pfam" id="PF13660">
    <property type="entry name" value="DUF4147"/>
    <property type="match status" value="1"/>
</dbReference>
<dbReference type="Gene3D" id="3.40.50.10180">
    <property type="entry name" value="Glycerate kinase, MOFRL-like N-terminal domain"/>
    <property type="match status" value="1"/>
</dbReference>
<dbReference type="InterPro" id="IPR038614">
    <property type="entry name" value="GK_N_sf"/>
</dbReference>
<evidence type="ECO:0000313" key="8">
    <source>
        <dbReference type="Proteomes" id="UP001139516"/>
    </source>
</evidence>
<keyword evidence="8" id="KW-1185">Reference proteome</keyword>
<dbReference type="InterPro" id="IPR039760">
    <property type="entry name" value="MOFRL_protein"/>
</dbReference>
<dbReference type="GO" id="GO:0005737">
    <property type="term" value="C:cytoplasm"/>
    <property type="evidence" value="ECO:0007669"/>
    <property type="project" value="TreeGrafter"/>
</dbReference>
<dbReference type="PANTHER" id="PTHR12227:SF0">
    <property type="entry name" value="GLYCERATE KINASE"/>
    <property type="match status" value="1"/>
</dbReference>
<evidence type="ECO:0000259" key="6">
    <source>
        <dbReference type="Pfam" id="PF13660"/>
    </source>
</evidence>
<dbReference type="Pfam" id="PF05161">
    <property type="entry name" value="MOFRL"/>
    <property type="match status" value="1"/>
</dbReference>
<gene>
    <name evidence="7" type="ORF">M0638_17285</name>
</gene>
<dbReference type="InterPro" id="IPR007835">
    <property type="entry name" value="MOFRL"/>
</dbReference>
<comment type="caution">
    <text evidence="7">The sequence shown here is derived from an EMBL/GenBank/DDBJ whole genome shotgun (WGS) entry which is preliminary data.</text>
</comment>